<keyword evidence="6 7" id="KW-0472">Membrane</keyword>
<evidence type="ECO:0000256" key="3">
    <source>
        <dbReference type="ARBA" id="ARBA00022475"/>
    </source>
</evidence>
<dbReference type="NCBIfam" id="TIGR01065">
    <property type="entry name" value="hlyIII"/>
    <property type="match status" value="1"/>
</dbReference>
<sequence length="218" mass="24037">MSTHSAYSPSEELANSLTHLVGAGLAVTALVLMILTSVEQSDPWRLASSLVYGISLIVLFLSSTLYHAFPWPGIKQKFKLLDHCAIYLLIAGSYTPFLLISLRGWLGWTLFGLVWGLALIGLALKLGYGNRFKAVRVGSYILMGWLVLFACVPLAEAIGWGGMSWLVAGGLSYSFGVFFYLNKKMKFSHSIWHLFVLAGSICHFFSIWCHVLPNDGVL</sequence>
<feature type="transmembrane region" description="Helical" evidence="7">
    <location>
        <begin position="50"/>
        <end position="68"/>
    </location>
</feature>
<name>A0ABW4XT76_9GAMM</name>
<dbReference type="InterPro" id="IPR005744">
    <property type="entry name" value="Hy-lIII"/>
</dbReference>
<evidence type="ECO:0000256" key="2">
    <source>
        <dbReference type="ARBA" id="ARBA00008488"/>
    </source>
</evidence>
<comment type="caution">
    <text evidence="8">The sequence shown here is derived from an EMBL/GenBank/DDBJ whole genome shotgun (WGS) entry which is preliminary data.</text>
</comment>
<accession>A0ABW4XT76</accession>
<dbReference type="Pfam" id="PF03006">
    <property type="entry name" value="HlyIII"/>
    <property type="match status" value="1"/>
</dbReference>
<evidence type="ECO:0000313" key="8">
    <source>
        <dbReference type="EMBL" id="MFD2097483.1"/>
    </source>
</evidence>
<evidence type="ECO:0000313" key="9">
    <source>
        <dbReference type="Proteomes" id="UP001597380"/>
    </source>
</evidence>
<comment type="similarity">
    <text evidence="2">Belongs to the UPF0073 (Hly-III) family.</text>
</comment>
<keyword evidence="5 7" id="KW-1133">Transmembrane helix</keyword>
<protein>
    <submittedName>
        <fullName evidence="8">Hemolysin III family protein</fullName>
    </submittedName>
</protein>
<dbReference type="PANTHER" id="PTHR20855">
    <property type="entry name" value="ADIPOR/PROGESTIN RECEPTOR-RELATED"/>
    <property type="match status" value="1"/>
</dbReference>
<keyword evidence="3" id="KW-1003">Cell membrane</keyword>
<feature type="transmembrane region" description="Helical" evidence="7">
    <location>
        <begin position="105"/>
        <end position="128"/>
    </location>
</feature>
<proteinExistence type="inferred from homology"/>
<feature type="transmembrane region" description="Helical" evidence="7">
    <location>
        <begin position="20"/>
        <end position="38"/>
    </location>
</feature>
<dbReference type="EMBL" id="JBHUHT010000017">
    <property type="protein sequence ID" value="MFD2097483.1"/>
    <property type="molecule type" value="Genomic_DNA"/>
</dbReference>
<feature type="transmembrane region" description="Helical" evidence="7">
    <location>
        <begin position="194"/>
        <end position="213"/>
    </location>
</feature>
<organism evidence="8 9">
    <name type="scientific">Corallincola platygyrae</name>
    <dbReference type="NCBI Taxonomy" id="1193278"/>
    <lineage>
        <taxon>Bacteria</taxon>
        <taxon>Pseudomonadati</taxon>
        <taxon>Pseudomonadota</taxon>
        <taxon>Gammaproteobacteria</taxon>
        <taxon>Alteromonadales</taxon>
        <taxon>Psychromonadaceae</taxon>
        <taxon>Corallincola</taxon>
    </lineage>
</organism>
<comment type="subcellular location">
    <subcellularLocation>
        <location evidence="1">Cell membrane</location>
        <topology evidence="1">Multi-pass membrane protein</topology>
    </subcellularLocation>
</comment>
<evidence type="ECO:0000256" key="4">
    <source>
        <dbReference type="ARBA" id="ARBA00022692"/>
    </source>
</evidence>
<reference evidence="9" key="1">
    <citation type="journal article" date="2019" name="Int. J. Syst. Evol. Microbiol.">
        <title>The Global Catalogue of Microorganisms (GCM) 10K type strain sequencing project: providing services to taxonomists for standard genome sequencing and annotation.</title>
        <authorList>
            <consortium name="The Broad Institute Genomics Platform"/>
            <consortium name="The Broad Institute Genome Sequencing Center for Infectious Disease"/>
            <person name="Wu L."/>
            <person name="Ma J."/>
        </authorList>
    </citation>
    <scope>NUCLEOTIDE SEQUENCE [LARGE SCALE GENOMIC DNA]</scope>
    <source>
        <strain evidence="9">CGMCC 1.10992</strain>
    </source>
</reference>
<feature type="transmembrane region" description="Helical" evidence="7">
    <location>
        <begin position="80"/>
        <end position="99"/>
    </location>
</feature>
<keyword evidence="4 7" id="KW-0812">Transmembrane</keyword>
<evidence type="ECO:0000256" key="5">
    <source>
        <dbReference type="ARBA" id="ARBA00022989"/>
    </source>
</evidence>
<dbReference type="RefSeq" id="WP_345340645.1">
    <property type="nucleotide sequence ID" value="NZ_BAABLI010000015.1"/>
</dbReference>
<feature type="transmembrane region" description="Helical" evidence="7">
    <location>
        <begin position="164"/>
        <end position="182"/>
    </location>
</feature>
<dbReference type="InterPro" id="IPR004254">
    <property type="entry name" value="AdipoR/HlyIII-related"/>
</dbReference>
<evidence type="ECO:0000256" key="6">
    <source>
        <dbReference type="ARBA" id="ARBA00023136"/>
    </source>
</evidence>
<dbReference type="Proteomes" id="UP001597380">
    <property type="component" value="Unassembled WGS sequence"/>
</dbReference>
<evidence type="ECO:0000256" key="1">
    <source>
        <dbReference type="ARBA" id="ARBA00004651"/>
    </source>
</evidence>
<keyword evidence="9" id="KW-1185">Reference proteome</keyword>
<feature type="transmembrane region" description="Helical" evidence="7">
    <location>
        <begin position="140"/>
        <end position="158"/>
    </location>
</feature>
<dbReference type="PANTHER" id="PTHR20855:SF3">
    <property type="entry name" value="LD03007P"/>
    <property type="match status" value="1"/>
</dbReference>
<gene>
    <name evidence="8" type="ORF">ACFSJ3_15905</name>
</gene>
<evidence type="ECO:0000256" key="7">
    <source>
        <dbReference type="SAM" id="Phobius"/>
    </source>
</evidence>